<sequence length="67" mass="7763">MTEPITVEDYKLVSDEFFQKYNFVRERLSPTASSEDVLKVMESLSGAVMKERIKDKLGPFGFNKKEQ</sequence>
<dbReference type="EMBL" id="MW117965">
    <property type="protein sequence ID" value="QPB07885.1"/>
    <property type="molecule type" value="Genomic_DNA"/>
</dbReference>
<keyword evidence="2" id="KW-1185">Reference proteome</keyword>
<evidence type="ECO:0000313" key="1">
    <source>
        <dbReference type="EMBL" id="QPB07885.1"/>
    </source>
</evidence>
<proteinExistence type="predicted"/>
<evidence type="ECO:0000313" key="2">
    <source>
        <dbReference type="Proteomes" id="UP000663144"/>
    </source>
</evidence>
<dbReference type="Proteomes" id="UP000663144">
    <property type="component" value="Segment"/>
</dbReference>
<accession>A0A873WIQ8</accession>
<dbReference type="RefSeq" id="YP_010670376.1">
    <property type="nucleotide sequence ID" value="NC_070964.1"/>
</dbReference>
<dbReference type="KEGG" id="vg:77946581"/>
<protein>
    <submittedName>
        <fullName evidence="1">Uncharacterized protein</fullName>
    </submittedName>
</protein>
<organism evidence="1 2">
    <name type="scientific">Synechococcus phage S-H38</name>
    <dbReference type="NCBI Taxonomy" id="2783673"/>
    <lineage>
        <taxon>Viruses</taxon>
        <taxon>Duplodnaviria</taxon>
        <taxon>Heunggongvirae</taxon>
        <taxon>Uroviricota</taxon>
        <taxon>Caudoviricetes</taxon>
        <taxon>Pantevenvirales</taxon>
        <taxon>Kyanoviridae</taxon>
        <taxon>Yellowseavirus</taxon>
        <taxon>Yellowseavirus thirtyeight</taxon>
    </lineage>
</organism>
<reference evidence="1" key="1">
    <citation type="submission" date="2020-10" db="EMBL/GenBank/DDBJ databases">
        <title>The Isolation and Genome Sequence of a Novel Cyanophage S-H38 from the Yellow Sea, China.</title>
        <authorList>
            <person name="Jiang T."/>
        </authorList>
    </citation>
    <scope>NUCLEOTIDE SEQUENCE</scope>
</reference>
<name>A0A873WIQ8_9CAUD</name>
<dbReference type="GeneID" id="77946581"/>